<dbReference type="Gene3D" id="3.10.180.10">
    <property type="entry name" value="2,3-Dihydroxybiphenyl 1,2-Dioxygenase, domain 1"/>
    <property type="match status" value="1"/>
</dbReference>
<dbReference type="GO" id="GO:0008168">
    <property type="term" value="F:methyltransferase activity"/>
    <property type="evidence" value="ECO:0007669"/>
    <property type="project" value="UniProtKB-KW"/>
</dbReference>
<reference evidence="2 3" key="1">
    <citation type="submission" date="2020-08" db="EMBL/GenBank/DDBJ databases">
        <title>Genomic Encyclopedia of Type Strains, Phase IV (KMG-IV): sequencing the most valuable type-strain genomes for metagenomic binning, comparative biology and taxonomic classification.</title>
        <authorList>
            <person name="Goeker M."/>
        </authorList>
    </citation>
    <scope>NUCLEOTIDE SEQUENCE [LARGE SCALE GENOMIC DNA]</scope>
    <source>
        <strain evidence="2 3">DSM 4731</strain>
    </source>
</reference>
<evidence type="ECO:0000313" key="3">
    <source>
        <dbReference type="Proteomes" id="UP000527324"/>
    </source>
</evidence>
<keyword evidence="3" id="KW-1185">Reference proteome</keyword>
<dbReference type="SUPFAM" id="SSF54593">
    <property type="entry name" value="Glyoxalase/Bleomycin resistance protein/Dihydroxybiphenyl dioxygenase"/>
    <property type="match status" value="1"/>
</dbReference>
<dbReference type="EMBL" id="JACHOQ010000011">
    <property type="protein sequence ID" value="MBB5741197.1"/>
    <property type="molecule type" value="Genomic_DNA"/>
</dbReference>
<evidence type="ECO:0000259" key="1">
    <source>
        <dbReference type="Pfam" id="PF06983"/>
    </source>
</evidence>
<dbReference type="CDD" id="cd06588">
    <property type="entry name" value="PhnB_like"/>
    <property type="match status" value="1"/>
</dbReference>
<dbReference type="PIRSF" id="PIRSF021700">
    <property type="entry name" value="3_dmu_93_MTrfase"/>
    <property type="match status" value="1"/>
</dbReference>
<comment type="caution">
    <text evidence="2">The sequence shown here is derived from an EMBL/GenBank/DDBJ whole genome shotgun (WGS) entry which is preliminary data.</text>
</comment>
<name>A0A7W9C9J5_9CAUL</name>
<organism evidence="2 3">
    <name type="scientific">Brevundimonas aurantiaca</name>
    <dbReference type="NCBI Taxonomy" id="74316"/>
    <lineage>
        <taxon>Bacteria</taxon>
        <taxon>Pseudomonadati</taxon>
        <taxon>Pseudomonadota</taxon>
        <taxon>Alphaproteobacteria</taxon>
        <taxon>Caulobacterales</taxon>
        <taxon>Caulobacteraceae</taxon>
        <taxon>Brevundimonas</taxon>
    </lineage>
</organism>
<keyword evidence="2" id="KW-0808">Transferase</keyword>
<dbReference type="AlphaFoldDB" id="A0A7W9C9J5"/>
<dbReference type="PANTHER" id="PTHR33990:SF2">
    <property type="entry name" value="PHNB-LIKE DOMAIN-CONTAINING PROTEIN"/>
    <property type="match status" value="1"/>
</dbReference>
<evidence type="ECO:0000313" key="2">
    <source>
        <dbReference type="EMBL" id="MBB5741197.1"/>
    </source>
</evidence>
<gene>
    <name evidence="2" type="ORF">GGQ93_002936</name>
</gene>
<sequence length="160" mass="17505">MADKIVPCLWFDGEAEAATAFYVSLLPDSRITAVNHSPVDTPSGPAGSVLTVQFVLAGREYLALNGGPNFRFTEAVSFMVMTEDQAETDRLWDALTADGGRENACGWLKDRWGLSWQITPRRLVELTTDPDPARAKAAMQAMMEMIKIDVAALERAVADL</sequence>
<proteinExistence type="predicted"/>
<dbReference type="Pfam" id="PF06983">
    <property type="entry name" value="3-dmu-9_3-mt"/>
    <property type="match status" value="1"/>
</dbReference>
<dbReference type="InterPro" id="IPR029068">
    <property type="entry name" value="Glyas_Bleomycin-R_OHBP_Dase"/>
</dbReference>
<dbReference type="Proteomes" id="UP000527324">
    <property type="component" value="Unassembled WGS sequence"/>
</dbReference>
<dbReference type="InterPro" id="IPR028973">
    <property type="entry name" value="PhnB-like"/>
</dbReference>
<dbReference type="InterPro" id="IPR009725">
    <property type="entry name" value="3_dmu_93_MTrfase"/>
</dbReference>
<dbReference type="GO" id="GO:0032259">
    <property type="term" value="P:methylation"/>
    <property type="evidence" value="ECO:0007669"/>
    <property type="project" value="UniProtKB-KW"/>
</dbReference>
<keyword evidence="2" id="KW-0830">Ubiquinone</keyword>
<protein>
    <submittedName>
        <fullName evidence="2">Putative 3-demethylubiquinone-9 3-methyltransferase (Glyoxalase superfamily)</fullName>
    </submittedName>
</protein>
<keyword evidence="2" id="KW-0489">Methyltransferase</keyword>
<dbReference type="PANTHER" id="PTHR33990">
    <property type="entry name" value="PROTEIN YJDN-RELATED"/>
    <property type="match status" value="1"/>
</dbReference>
<feature type="domain" description="PhnB-like" evidence="1">
    <location>
        <begin position="4"/>
        <end position="119"/>
    </location>
</feature>
<accession>A0A7W9C9J5</accession>
<dbReference type="RefSeq" id="WP_183217965.1">
    <property type="nucleotide sequence ID" value="NZ_CAJFZW010000021.1"/>
</dbReference>